<keyword evidence="8" id="KW-1185">Reference proteome</keyword>
<dbReference type="Proteomes" id="UP001198439">
    <property type="component" value="Unassembled WGS sequence"/>
</dbReference>
<keyword evidence="7" id="KW-0378">Hydrolase</keyword>
<dbReference type="GO" id="GO:0043138">
    <property type="term" value="F:3'-5' DNA helicase activity"/>
    <property type="evidence" value="ECO:0007669"/>
    <property type="project" value="TreeGrafter"/>
</dbReference>
<dbReference type="PROSITE" id="PS51192">
    <property type="entry name" value="HELICASE_ATP_BIND_1"/>
    <property type="match status" value="1"/>
</dbReference>
<feature type="domain" description="Helicase C-terminal" evidence="5">
    <location>
        <begin position="228"/>
        <end position="371"/>
    </location>
</feature>
<dbReference type="GO" id="GO:0003677">
    <property type="term" value="F:DNA binding"/>
    <property type="evidence" value="ECO:0007669"/>
    <property type="project" value="UniProtKB-KW"/>
</dbReference>
<evidence type="ECO:0000313" key="7">
    <source>
        <dbReference type="EMBL" id="PST40224.1"/>
    </source>
</evidence>
<dbReference type="InterPro" id="IPR001650">
    <property type="entry name" value="Helicase_C-like"/>
</dbReference>
<dbReference type="GO" id="GO:0006302">
    <property type="term" value="P:double-strand break repair"/>
    <property type="evidence" value="ECO:0007669"/>
    <property type="project" value="TreeGrafter"/>
</dbReference>
<feature type="domain" description="Helicase ATP-binding" evidence="4">
    <location>
        <begin position="65"/>
        <end position="214"/>
    </location>
</feature>
<evidence type="ECO:0000256" key="1">
    <source>
        <dbReference type="ARBA" id="ARBA00022741"/>
    </source>
</evidence>
<comment type="caution">
    <text evidence="7">The sequence shown here is derived from an EMBL/GenBank/DDBJ whole genome shotgun (WGS) entry which is preliminary data.</text>
</comment>
<dbReference type="InterPro" id="IPR011545">
    <property type="entry name" value="DEAD/DEAH_box_helicase_dom"/>
</dbReference>
<dbReference type="SUPFAM" id="SSF52540">
    <property type="entry name" value="P-loop containing nucleoside triphosphate hydrolases"/>
    <property type="match status" value="1"/>
</dbReference>
<reference evidence="8" key="1">
    <citation type="submission" date="2018-03" db="EMBL/GenBank/DDBJ databases">
        <title>Lachnoclostridium SNUG30370 gen.nov., sp.nov., isolated from human faeces.</title>
        <authorList>
            <person name="Seo B."/>
            <person name="Jeon K."/>
            <person name="Ko G."/>
        </authorList>
    </citation>
    <scope>NUCLEOTIDE SEQUENCE [LARGE SCALE GENOMIC DNA]</scope>
    <source>
        <strain evidence="8">SNUG30370</strain>
    </source>
</reference>
<sequence>MRCPICQNEDEKYFYEKNGQIYCRKCIEFSKKQPPLKVVKKTKDIYYRLDYPLTPNQKKASDLLIERYKNQQDTIMKGVCGAGKTEIIYGVIEYALNLGQRVCLTMPRKELVVELSKRIEKQFFHISPVLVYGDHHEQIDGQFIICTTHQLYRYPKCFDLLILDEFDAFPYRGNEVLESMLKRSIKGHYIMMSATLEKGDVNVIERFHHQPIPVPQCVVTGKMMMYLLVLIRLKKYQKEKKPVFLFVPNIQLTKKITSFLDWFGLACRDVSSKTSNIHQQIEKLKKHEYDVLVCTTVLERGMTVANVQVLILYGEHLLFDKETLIQIAGRAGRKPPYIQGDVLIYAAKKTLAMKACIENIKTDNALSATKS</sequence>
<dbReference type="EMBL" id="JAJDKZ010000029">
    <property type="protein sequence ID" value="MCB8610922.1"/>
    <property type="molecule type" value="Genomic_DNA"/>
</dbReference>
<keyword evidence="1" id="KW-0547">Nucleotide-binding</keyword>
<evidence type="ECO:0000256" key="3">
    <source>
        <dbReference type="ARBA" id="ARBA00023125"/>
    </source>
</evidence>
<proteinExistence type="predicted"/>
<evidence type="ECO:0000313" key="6">
    <source>
        <dbReference type="EMBL" id="MCB8610922.1"/>
    </source>
</evidence>
<dbReference type="GeneID" id="77471002"/>
<reference evidence="6" key="3">
    <citation type="submission" date="2021-10" db="EMBL/GenBank/DDBJ databases">
        <title>Collection of gut derived symbiotic bacterial strains cultured from healthy donors.</title>
        <authorList>
            <person name="Lin H."/>
            <person name="Littmann E."/>
            <person name="Kohout C."/>
            <person name="Pamer E.G."/>
        </authorList>
    </citation>
    <scope>NUCLEOTIDE SEQUENCE</scope>
    <source>
        <strain evidence="6">DFI.4.48</strain>
    </source>
</reference>
<evidence type="ECO:0000256" key="2">
    <source>
        <dbReference type="ARBA" id="ARBA00022840"/>
    </source>
</evidence>
<keyword evidence="3" id="KW-0238">DNA-binding</keyword>
<keyword evidence="7" id="KW-0347">Helicase</keyword>
<dbReference type="PANTHER" id="PTHR30580:SF1">
    <property type="entry name" value="COMF OPERON PROTEIN 1"/>
    <property type="match status" value="1"/>
</dbReference>
<dbReference type="SMART" id="SM00487">
    <property type="entry name" value="DEXDc"/>
    <property type="match status" value="1"/>
</dbReference>
<keyword evidence="2" id="KW-0067">ATP-binding</keyword>
<dbReference type="GO" id="GO:0005524">
    <property type="term" value="F:ATP binding"/>
    <property type="evidence" value="ECO:0007669"/>
    <property type="project" value="UniProtKB-KW"/>
</dbReference>
<dbReference type="EMBL" id="PYLP01000008">
    <property type="protein sequence ID" value="PST40224.1"/>
    <property type="molecule type" value="Genomic_DNA"/>
</dbReference>
<dbReference type="InterPro" id="IPR014001">
    <property type="entry name" value="Helicase_ATP-bd"/>
</dbReference>
<dbReference type="GO" id="GO:0006270">
    <property type="term" value="P:DNA replication initiation"/>
    <property type="evidence" value="ECO:0007669"/>
    <property type="project" value="TreeGrafter"/>
</dbReference>
<dbReference type="Pfam" id="PF00271">
    <property type="entry name" value="Helicase_C"/>
    <property type="match status" value="1"/>
</dbReference>
<organism evidence="7 8">
    <name type="scientific">Faecalibacillus faecis</name>
    <dbReference type="NCBI Taxonomy" id="1982628"/>
    <lineage>
        <taxon>Bacteria</taxon>
        <taxon>Bacillati</taxon>
        <taxon>Bacillota</taxon>
        <taxon>Erysipelotrichia</taxon>
        <taxon>Erysipelotrichales</taxon>
        <taxon>Coprobacillaceae</taxon>
        <taxon>Faecalibacillus</taxon>
    </lineage>
</organism>
<evidence type="ECO:0000313" key="8">
    <source>
        <dbReference type="Proteomes" id="UP000241201"/>
    </source>
</evidence>
<dbReference type="PANTHER" id="PTHR30580">
    <property type="entry name" value="PRIMOSOMAL PROTEIN N"/>
    <property type="match status" value="1"/>
</dbReference>
<dbReference type="AlphaFoldDB" id="A0A2T3FY42"/>
<dbReference type="GO" id="GO:0006310">
    <property type="term" value="P:DNA recombination"/>
    <property type="evidence" value="ECO:0007669"/>
    <property type="project" value="TreeGrafter"/>
</dbReference>
<dbReference type="PROSITE" id="PS51194">
    <property type="entry name" value="HELICASE_CTER"/>
    <property type="match status" value="1"/>
</dbReference>
<evidence type="ECO:0000259" key="4">
    <source>
        <dbReference type="PROSITE" id="PS51192"/>
    </source>
</evidence>
<reference evidence="7" key="2">
    <citation type="journal article" date="2019" name="Int. J. Syst. Evol. Microbiol.">
        <title>Faecalibacillus intestinalis gen. nov., sp. nov. and Faecalibacillus faecis sp. nov., isolated from human faeces.</title>
        <authorList>
            <person name="Seo B."/>
            <person name="Jeon K."/>
            <person name="Baek I."/>
            <person name="Lee Y.M."/>
            <person name="Baek K."/>
            <person name="Ko G."/>
        </authorList>
    </citation>
    <scope>NUCLEOTIDE SEQUENCE</scope>
    <source>
        <strain evidence="7">SNUG30370</strain>
    </source>
</reference>
<dbReference type="Proteomes" id="UP000241201">
    <property type="component" value="Unassembled WGS sequence"/>
</dbReference>
<dbReference type="InterPro" id="IPR027417">
    <property type="entry name" value="P-loop_NTPase"/>
</dbReference>
<dbReference type="SMART" id="SM00490">
    <property type="entry name" value="HELICc"/>
    <property type="match status" value="1"/>
</dbReference>
<dbReference type="Pfam" id="PF00270">
    <property type="entry name" value="DEAD"/>
    <property type="match status" value="1"/>
</dbReference>
<dbReference type="RefSeq" id="WP_106988095.1">
    <property type="nucleotide sequence ID" value="NZ_DAWBWI010000265.1"/>
</dbReference>
<accession>A0A2T3FY42</accession>
<dbReference type="Gene3D" id="3.40.50.300">
    <property type="entry name" value="P-loop containing nucleotide triphosphate hydrolases"/>
    <property type="match status" value="2"/>
</dbReference>
<evidence type="ECO:0000259" key="5">
    <source>
        <dbReference type="PROSITE" id="PS51194"/>
    </source>
</evidence>
<gene>
    <name evidence="7" type="ORF">C7U55_07860</name>
    <name evidence="6" type="ORF">LJD69_09985</name>
</gene>
<name>A0A2T3FY42_9FIRM</name>
<protein>
    <submittedName>
        <fullName evidence="6">DEAD/DEAH box helicase</fullName>
    </submittedName>
    <submittedName>
        <fullName evidence="7">RNA helicase</fullName>
    </submittedName>
</protein>